<keyword evidence="2" id="KW-1185">Reference proteome</keyword>
<comment type="caution">
    <text evidence="1">The sequence shown here is derived from an EMBL/GenBank/DDBJ whole genome shotgun (WGS) entry which is preliminary data.</text>
</comment>
<evidence type="ECO:0000313" key="2">
    <source>
        <dbReference type="Proteomes" id="UP000005446"/>
    </source>
</evidence>
<dbReference type="Proteomes" id="UP000005446">
    <property type="component" value="Unassembled WGS sequence"/>
</dbReference>
<evidence type="ECO:0000313" key="1">
    <source>
        <dbReference type="EMBL" id="EHK97330.1"/>
    </source>
</evidence>
<dbReference type="InParanoid" id="H0EW03"/>
<sequence length="205" mass="23375">MSNTEKRFQLGNEIMLGNAAVGFSNEAQNNQSCYNAKYQITKGGNTINLIEQAFENIVYCDVSRFAGKLDVATKEYKHAINGEEDLLDEDFYDDCIEDPQIMDFETKAFTAGRSAAAAAMWPNLRNNMQLCPQWLRVLLAKGGINNFEQKRYYGQLAIQNQLLPDYPWPQVKPVTPQKKGLRGNPQEHISMHDGIWLEHTLFHEV</sequence>
<proteinExistence type="predicted"/>
<name>H0EW03_GLAL7</name>
<organism evidence="1 2">
    <name type="scientific">Glarea lozoyensis (strain ATCC 74030 / MF5533)</name>
    <dbReference type="NCBI Taxonomy" id="1104152"/>
    <lineage>
        <taxon>Eukaryota</taxon>
        <taxon>Fungi</taxon>
        <taxon>Dikarya</taxon>
        <taxon>Ascomycota</taxon>
        <taxon>Pezizomycotina</taxon>
        <taxon>Leotiomycetes</taxon>
        <taxon>Helotiales</taxon>
        <taxon>Helotiaceae</taxon>
        <taxon>Glarea</taxon>
    </lineage>
</organism>
<gene>
    <name evidence="1" type="ORF">M7I_6961</name>
</gene>
<dbReference type="HOGENOM" id="CLU_1337624_0_0_1"/>
<protein>
    <submittedName>
        <fullName evidence="1">Uncharacterized protein</fullName>
    </submittedName>
</protein>
<reference evidence="1 2" key="1">
    <citation type="journal article" date="2012" name="Eukaryot. Cell">
        <title>Genome sequence of the fungus Glarea lozoyensis: the first genome sequence of a species from the Helotiaceae family.</title>
        <authorList>
            <person name="Youssar L."/>
            <person name="Gruening B.A."/>
            <person name="Erxleben A."/>
            <person name="Guenther S."/>
            <person name="Huettel W."/>
        </authorList>
    </citation>
    <scope>NUCLEOTIDE SEQUENCE [LARGE SCALE GENOMIC DNA]</scope>
    <source>
        <strain evidence="2">ATCC 74030 / MF5533</strain>
    </source>
</reference>
<dbReference type="OrthoDB" id="10444803at2759"/>
<dbReference type="EMBL" id="AGUE01000199">
    <property type="protein sequence ID" value="EHK97330.1"/>
    <property type="molecule type" value="Genomic_DNA"/>
</dbReference>
<dbReference type="AlphaFoldDB" id="H0EW03"/>
<accession>H0EW03</accession>